<feature type="transmembrane region" description="Helical" evidence="2">
    <location>
        <begin position="178"/>
        <end position="199"/>
    </location>
</feature>
<feature type="region of interest" description="Disordered" evidence="1">
    <location>
        <begin position="1114"/>
        <end position="1176"/>
    </location>
</feature>
<comment type="caution">
    <text evidence="3">The sequence shown here is derived from an EMBL/GenBank/DDBJ whole genome shotgun (WGS) entry which is preliminary data.</text>
</comment>
<name>A0ABR3F9H5_9AGAR</name>
<feature type="transmembrane region" description="Helical" evidence="2">
    <location>
        <begin position="287"/>
        <end position="306"/>
    </location>
</feature>
<feature type="region of interest" description="Disordered" evidence="1">
    <location>
        <begin position="380"/>
        <end position="402"/>
    </location>
</feature>
<reference evidence="3 4" key="1">
    <citation type="submission" date="2024-02" db="EMBL/GenBank/DDBJ databases">
        <title>A draft genome for the cacao thread blight pathogen Marasmius crinis-equi.</title>
        <authorList>
            <person name="Cohen S.P."/>
            <person name="Baruah I.K."/>
            <person name="Amoako-Attah I."/>
            <person name="Bukari Y."/>
            <person name="Meinhardt L.W."/>
            <person name="Bailey B.A."/>
        </authorList>
    </citation>
    <scope>NUCLEOTIDE SEQUENCE [LARGE SCALE GENOMIC DNA]</scope>
    <source>
        <strain evidence="3 4">GH-76</strain>
    </source>
</reference>
<evidence type="ECO:0000256" key="2">
    <source>
        <dbReference type="SAM" id="Phobius"/>
    </source>
</evidence>
<keyword evidence="2" id="KW-0812">Transmembrane</keyword>
<organism evidence="3 4">
    <name type="scientific">Marasmius crinis-equi</name>
    <dbReference type="NCBI Taxonomy" id="585013"/>
    <lineage>
        <taxon>Eukaryota</taxon>
        <taxon>Fungi</taxon>
        <taxon>Dikarya</taxon>
        <taxon>Basidiomycota</taxon>
        <taxon>Agaricomycotina</taxon>
        <taxon>Agaricomycetes</taxon>
        <taxon>Agaricomycetidae</taxon>
        <taxon>Agaricales</taxon>
        <taxon>Marasmiineae</taxon>
        <taxon>Marasmiaceae</taxon>
        <taxon>Marasmius</taxon>
    </lineage>
</organism>
<keyword evidence="2" id="KW-0472">Membrane</keyword>
<feature type="transmembrane region" description="Helical" evidence="2">
    <location>
        <begin position="144"/>
        <end position="166"/>
    </location>
</feature>
<keyword evidence="4" id="KW-1185">Reference proteome</keyword>
<sequence>MSQPDSFGDTISSGIQDISALLPLLGTEQCERHVGAALENGYLYASASPLSIFGSLGIVKTAFATFLGTTTSPFNGGSWLHDAGFGTTGSVASMVTIVPGTKRYGAEVRLQQLMKDQHIDDPEMVSDIELVAAQRQKKFTNISWNWSLVLTSTLTSLVSISPYIYLASNIRGTSLLSWLFPSLRALGSLLCVVSVQFALQRRIHHIARGSLLLAKARKGNDLTIEEATQDTKELLEVRLQKILDEMGKHQHLRKFRATKPATDPENGGQAVPYQDGIAAELRLDIRLLFLQVLMLLGMGMIVAGYVGCFNLVSRTEAESGPYIWLGMESFLSILRIILWGSNPSWDERNTGMVMHLNLLSQSHTPSDISSILLTSKAEKSVTPTTSSSPGTHLPSDKLKQPIVNPPTSSCFPLITTSHRLWGDLATDSRLPWEGDTQGFRDSFVVHEKEDFLSAATPYVGPLRRLELNSDVSIYYAVVPDAPNPDGSYNPRRYLCVTARPHGSLDSVSIFMGGEGKTKARWDDDETYHGFVSHPRDIASASALQVVLGASIRPSEITSIDERTLRLILEYSEHLHSRLFPKNPDPNLLLSWTFATPPMVASISERTSVPLTSADKEYMRLGQLSDFKGDLIMAWGTSRISGLFPRCDIPFALYNRREFGLLFVSGMLEIYLCILDRRFVKDIGASPEFSNLLALEWIQGMDRRISMEAESSRQRMMQLQLPAWARDDASGYFQTTRSLARDLRSLRLSQDTSLLQKWEDHMKTITGSDSTSGEPPLSDLLTLYPLREWDRLTTSLKNVYREEPQTYQGLLSVIRDSIHLLHSNERPAFGRIDPVGPGSLEFSPPCTFIRTSFDSTLKALEKQINSVQILALNQIRAGAGEVQKVLDLLESLSVSPPALTTLVFTNHKFELRDCNTLSSILDKHTDITCLVIDHCNYGLPNDEMEPFVTQWHKSLRFNRRKWGRDALARGEFRYQVGITGFVVRRVTLESEELVENHCFRKDSQDDIWMPDTLEVQVLVHFARHGKMIPVFSCKIWDHTIILDAQLLITREDNDDDLSMEKPGYTEELSLSRSTHDLQSASVHGIRELGVGCYQLNIRVKRMDAPSRHPYSFNDLTVKFTPTPSPSEKNLTQTTGKTESSGVETQTTKDSANGTQESTAERSESANPSIEEPSHSTS</sequence>
<keyword evidence="2" id="KW-1133">Transmembrane helix</keyword>
<dbReference type="EMBL" id="JBAHYK010000698">
    <property type="protein sequence ID" value="KAL0571912.1"/>
    <property type="molecule type" value="Genomic_DNA"/>
</dbReference>
<evidence type="ECO:0000256" key="1">
    <source>
        <dbReference type="SAM" id="MobiDB-lite"/>
    </source>
</evidence>
<evidence type="ECO:0000313" key="4">
    <source>
        <dbReference type="Proteomes" id="UP001465976"/>
    </source>
</evidence>
<dbReference type="Proteomes" id="UP001465976">
    <property type="component" value="Unassembled WGS sequence"/>
</dbReference>
<accession>A0ABR3F9H5</accession>
<evidence type="ECO:0000313" key="3">
    <source>
        <dbReference type="EMBL" id="KAL0571912.1"/>
    </source>
</evidence>
<protein>
    <submittedName>
        <fullName evidence="3">Uncharacterized protein</fullName>
    </submittedName>
</protein>
<feature type="compositionally biased region" description="Low complexity" evidence="1">
    <location>
        <begin position="380"/>
        <end position="393"/>
    </location>
</feature>
<proteinExistence type="predicted"/>
<gene>
    <name evidence="3" type="ORF">V5O48_010043</name>
</gene>
<feature type="compositionally biased region" description="Polar residues" evidence="1">
    <location>
        <begin position="1118"/>
        <end position="1156"/>
    </location>
</feature>